<reference evidence="2" key="1">
    <citation type="journal article" date="2007" name="Nature">
        <title>The grapevine genome sequence suggests ancestral hexaploidization in major angiosperm phyla.</title>
        <authorList>
            <consortium name="The French-Italian Public Consortium for Grapevine Genome Characterization."/>
            <person name="Jaillon O."/>
            <person name="Aury J.-M."/>
            <person name="Noel B."/>
            <person name="Policriti A."/>
            <person name="Clepet C."/>
            <person name="Casagrande A."/>
            <person name="Choisne N."/>
            <person name="Aubourg S."/>
            <person name="Vitulo N."/>
            <person name="Jubin C."/>
            <person name="Vezzi A."/>
            <person name="Legeai F."/>
            <person name="Hugueney P."/>
            <person name="Dasilva C."/>
            <person name="Horner D."/>
            <person name="Mica E."/>
            <person name="Jublot D."/>
            <person name="Poulain J."/>
            <person name="Bruyere C."/>
            <person name="Billault A."/>
            <person name="Segurens B."/>
            <person name="Gouyvenoux M."/>
            <person name="Ugarte E."/>
            <person name="Cattonaro F."/>
            <person name="Anthouard V."/>
            <person name="Vico V."/>
            <person name="Del Fabbro C."/>
            <person name="Alaux M."/>
            <person name="Di Gaspero G."/>
            <person name="Dumas V."/>
            <person name="Felice N."/>
            <person name="Paillard S."/>
            <person name="Juman I."/>
            <person name="Moroldo M."/>
            <person name="Scalabrin S."/>
            <person name="Canaguier A."/>
            <person name="Le Clainche I."/>
            <person name="Malacrida G."/>
            <person name="Durand E."/>
            <person name="Pesole G."/>
            <person name="Laucou V."/>
            <person name="Chatelet P."/>
            <person name="Merdinoglu D."/>
            <person name="Delledonne M."/>
            <person name="Pezzotti M."/>
            <person name="Lecharny A."/>
            <person name="Scarpelli C."/>
            <person name="Artiguenave F."/>
            <person name="Pe M.E."/>
            <person name="Valle G."/>
            <person name="Morgante M."/>
            <person name="Caboche M."/>
            <person name="Adam-Blondon A.-F."/>
            <person name="Weissenbach J."/>
            <person name="Quetier F."/>
            <person name="Wincker P."/>
        </authorList>
    </citation>
    <scope>NUCLEOTIDE SEQUENCE [LARGE SCALE GENOMIC DNA]</scope>
    <source>
        <strain evidence="2">cv. Pinot noir / PN40024</strain>
    </source>
</reference>
<evidence type="ECO:0000313" key="2">
    <source>
        <dbReference type="Proteomes" id="UP000009183"/>
    </source>
</evidence>
<organism evidence="1 2">
    <name type="scientific">Vitis vinifera</name>
    <name type="common">Grape</name>
    <dbReference type="NCBI Taxonomy" id="29760"/>
    <lineage>
        <taxon>Eukaryota</taxon>
        <taxon>Viridiplantae</taxon>
        <taxon>Streptophyta</taxon>
        <taxon>Embryophyta</taxon>
        <taxon>Tracheophyta</taxon>
        <taxon>Spermatophyta</taxon>
        <taxon>Magnoliopsida</taxon>
        <taxon>eudicotyledons</taxon>
        <taxon>Gunneridae</taxon>
        <taxon>Pentapetalae</taxon>
        <taxon>rosids</taxon>
        <taxon>Vitales</taxon>
        <taxon>Vitaceae</taxon>
        <taxon>Viteae</taxon>
        <taxon>Vitis</taxon>
    </lineage>
</organism>
<dbReference type="HOGENOM" id="CLU_3280586_0_0_1"/>
<protein>
    <submittedName>
        <fullName evidence="1">Uncharacterized protein</fullName>
    </submittedName>
</protein>
<dbReference type="InParanoid" id="F6HGT4"/>
<dbReference type="PaxDb" id="29760-VIT_11s0016g01080.t01"/>
<sequence>MSACFVMTYYPIHCPIYRLSSCQNSQTGTVGANAFQILEPP</sequence>
<dbReference type="Proteomes" id="UP000009183">
    <property type="component" value="Chromosome 11"/>
</dbReference>
<dbReference type="EMBL" id="FN595756">
    <property type="protein sequence ID" value="CCB51398.1"/>
    <property type="molecule type" value="Genomic_DNA"/>
</dbReference>
<gene>
    <name evidence="1" type="ordered locus">VIT_11s0016g01080</name>
</gene>
<accession>F6HGT4</accession>
<name>F6HGT4_VITVI</name>
<evidence type="ECO:0000313" key="1">
    <source>
        <dbReference type="EMBL" id="CCB51398.1"/>
    </source>
</evidence>
<proteinExistence type="predicted"/>
<dbReference type="AlphaFoldDB" id="F6HGT4"/>
<keyword evidence="2" id="KW-1185">Reference proteome</keyword>